<feature type="compositionally biased region" description="Basic and acidic residues" evidence="1">
    <location>
        <begin position="1"/>
        <end position="14"/>
    </location>
</feature>
<name>A0A2W5AXW1_9SPHN</name>
<protein>
    <submittedName>
        <fullName evidence="2">Uncharacterized protein</fullName>
    </submittedName>
</protein>
<feature type="region of interest" description="Disordered" evidence="1">
    <location>
        <begin position="1"/>
        <end position="102"/>
    </location>
</feature>
<evidence type="ECO:0000313" key="2">
    <source>
        <dbReference type="EMBL" id="PZO73048.1"/>
    </source>
</evidence>
<dbReference type="EMBL" id="QFMX01000009">
    <property type="protein sequence ID" value="PZO73048.1"/>
    <property type="molecule type" value="Genomic_DNA"/>
</dbReference>
<comment type="caution">
    <text evidence="2">The sequence shown here is derived from an EMBL/GenBank/DDBJ whole genome shotgun (WGS) entry which is preliminary data.</text>
</comment>
<feature type="compositionally biased region" description="Acidic residues" evidence="1">
    <location>
        <begin position="60"/>
        <end position="75"/>
    </location>
</feature>
<reference evidence="2 3" key="1">
    <citation type="submission" date="2017-08" db="EMBL/GenBank/DDBJ databases">
        <title>Infants hospitalized years apart are colonized by the same room-sourced microbial strains.</title>
        <authorList>
            <person name="Brooks B."/>
            <person name="Olm M.R."/>
            <person name="Firek B.A."/>
            <person name="Baker R."/>
            <person name="Thomas B.C."/>
            <person name="Morowitz M.J."/>
            <person name="Banfield J.F."/>
        </authorList>
    </citation>
    <scope>NUCLEOTIDE SEQUENCE [LARGE SCALE GENOMIC DNA]</scope>
    <source>
        <strain evidence="2">S2_018_000_R3_119</strain>
    </source>
</reference>
<dbReference type="Proteomes" id="UP000249555">
    <property type="component" value="Unassembled WGS sequence"/>
</dbReference>
<evidence type="ECO:0000313" key="3">
    <source>
        <dbReference type="Proteomes" id="UP000249555"/>
    </source>
</evidence>
<accession>A0A2W5AXW1</accession>
<gene>
    <name evidence="2" type="ORF">DI640_11340</name>
</gene>
<organism evidence="2 3">
    <name type="scientific">Sphingomonas taxi</name>
    <dbReference type="NCBI Taxonomy" id="1549858"/>
    <lineage>
        <taxon>Bacteria</taxon>
        <taxon>Pseudomonadati</taxon>
        <taxon>Pseudomonadota</taxon>
        <taxon>Alphaproteobacteria</taxon>
        <taxon>Sphingomonadales</taxon>
        <taxon>Sphingomonadaceae</taxon>
        <taxon>Sphingomonas</taxon>
    </lineage>
</organism>
<proteinExistence type="predicted"/>
<dbReference type="AlphaFoldDB" id="A0A2W5AXW1"/>
<feature type="compositionally biased region" description="Basic and acidic residues" evidence="1">
    <location>
        <begin position="23"/>
        <end position="44"/>
    </location>
</feature>
<sequence>MTRAKDLKHDDSVKDAVPQDASSQDRDVTPAEERARVRQARESVQDAIGKIIGEPLGERPDDDAADAADAADDDERDGKDDARKPVSPPVKRGNHIDENGAD</sequence>
<evidence type="ECO:0000256" key="1">
    <source>
        <dbReference type="SAM" id="MobiDB-lite"/>
    </source>
</evidence>